<dbReference type="GO" id="GO:0006508">
    <property type="term" value="P:proteolysis"/>
    <property type="evidence" value="ECO:0007669"/>
    <property type="project" value="UniProtKB-KW"/>
</dbReference>
<keyword evidence="3 5" id="KW-0378">Hydrolase</keyword>
<evidence type="ECO:0000256" key="3">
    <source>
        <dbReference type="ARBA" id="ARBA00022801"/>
    </source>
</evidence>
<evidence type="ECO:0000313" key="8">
    <source>
        <dbReference type="Proteomes" id="UP000701698"/>
    </source>
</evidence>
<dbReference type="FunFam" id="2.30.42.10:FF:000063">
    <property type="entry name" value="Peptidase, S41 family"/>
    <property type="match status" value="1"/>
</dbReference>
<name>A0A955LG74_UNCKA</name>
<dbReference type="GO" id="GO:0008236">
    <property type="term" value="F:serine-type peptidase activity"/>
    <property type="evidence" value="ECO:0007669"/>
    <property type="project" value="UniProtKB-KW"/>
</dbReference>
<gene>
    <name evidence="7" type="ORF">KC571_01475</name>
</gene>
<dbReference type="Pfam" id="PF22694">
    <property type="entry name" value="CtpB_N-like"/>
    <property type="match status" value="1"/>
</dbReference>
<dbReference type="SMART" id="SM00245">
    <property type="entry name" value="TSPc"/>
    <property type="match status" value="1"/>
</dbReference>
<dbReference type="NCBIfam" id="TIGR00225">
    <property type="entry name" value="prc"/>
    <property type="match status" value="1"/>
</dbReference>
<proteinExistence type="inferred from homology"/>
<reference evidence="7" key="2">
    <citation type="journal article" date="2021" name="Microbiome">
        <title>Successional dynamics and alternative stable states in a saline activated sludge microbial community over 9 years.</title>
        <authorList>
            <person name="Wang Y."/>
            <person name="Ye J."/>
            <person name="Ju F."/>
            <person name="Liu L."/>
            <person name="Boyd J.A."/>
            <person name="Deng Y."/>
            <person name="Parks D.H."/>
            <person name="Jiang X."/>
            <person name="Yin X."/>
            <person name="Woodcroft B.J."/>
            <person name="Tyson G.W."/>
            <person name="Hugenholtz P."/>
            <person name="Polz M.F."/>
            <person name="Zhang T."/>
        </authorList>
    </citation>
    <scope>NUCLEOTIDE SEQUENCE</scope>
    <source>
        <strain evidence="7">HKST-UBA01</strain>
    </source>
</reference>
<dbReference type="Pfam" id="PF17820">
    <property type="entry name" value="PDZ_6"/>
    <property type="match status" value="1"/>
</dbReference>
<dbReference type="InterPro" id="IPR004447">
    <property type="entry name" value="Peptidase_S41A"/>
</dbReference>
<evidence type="ECO:0000256" key="5">
    <source>
        <dbReference type="RuleBase" id="RU004404"/>
    </source>
</evidence>
<dbReference type="GO" id="GO:0007165">
    <property type="term" value="P:signal transduction"/>
    <property type="evidence" value="ECO:0007669"/>
    <property type="project" value="TreeGrafter"/>
</dbReference>
<dbReference type="SUPFAM" id="SSF52096">
    <property type="entry name" value="ClpP/crotonase"/>
    <property type="match status" value="1"/>
</dbReference>
<dbReference type="GO" id="GO:0004175">
    <property type="term" value="F:endopeptidase activity"/>
    <property type="evidence" value="ECO:0007669"/>
    <property type="project" value="TreeGrafter"/>
</dbReference>
<reference evidence="7" key="1">
    <citation type="submission" date="2020-04" db="EMBL/GenBank/DDBJ databases">
        <authorList>
            <person name="Zhang T."/>
        </authorList>
    </citation>
    <scope>NUCLEOTIDE SEQUENCE</scope>
    <source>
        <strain evidence="7">HKST-UBA01</strain>
    </source>
</reference>
<evidence type="ECO:0000256" key="2">
    <source>
        <dbReference type="ARBA" id="ARBA00022670"/>
    </source>
</evidence>
<evidence type="ECO:0000256" key="1">
    <source>
        <dbReference type="ARBA" id="ARBA00009179"/>
    </source>
</evidence>
<comment type="similarity">
    <text evidence="1 5">Belongs to the peptidase S41A family.</text>
</comment>
<dbReference type="InterPro" id="IPR005151">
    <property type="entry name" value="Tail-specific_protease"/>
</dbReference>
<protein>
    <submittedName>
        <fullName evidence="7">S41 family peptidase</fullName>
    </submittedName>
</protein>
<accession>A0A955LG74</accession>
<dbReference type="Gene3D" id="3.30.750.44">
    <property type="match status" value="1"/>
</dbReference>
<dbReference type="SMART" id="SM00228">
    <property type="entry name" value="PDZ"/>
    <property type="match status" value="1"/>
</dbReference>
<keyword evidence="2 5" id="KW-0645">Protease</keyword>
<evidence type="ECO:0000256" key="4">
    <source>
        <dbReference type="ARBA" id="ARBA00022825"/>
    </source>
</evidence>
<dbReference type="SUPFAM" id="SSF50156">
    <property type="entry name" value="PDZ domain-like"/>
    <property type="match status" value="1"/>
</dbReference>
<dbReference type="Gene3D" id="3.90.226.10">
    <property type="entry name" value="2-enoyl-CoA Hydratase, Chain A, domain 1"/>
    <property type="match status" value="1"/>
</dbReference>
<dbReference type="InterPro" id="IPR001478">
    <property type="entry name" value="PDZ"/>
</dbReference>
<comment type="caution">
    <text evidence="7">The sequence shown here is derived from an EMBL/GenBank/DDBJ whole genome shotgun (WGS) entry which is preliminary data.</text>
</comment>
<dbReference type="Pfam" id="PF03572">
    <property type="entry name" value="Peptidase_S41"/>
    <property type="match status" value="1"/>
</dbReference>
<sequence>MLEKRPINNSSSSSMYSPKKLIFGLVLVSAFSFTLGYQIASDGYSFNRAASILPFQNADANEKRLDLDRFWRVLSLIDENYLRQEGVNDKDLIDGAIGGMVESLGDPYSYYLSTDETTSFQDGLDGKYEGVGVQLGYKNDQLVIIAPLDGGPAKTAGIQAGDIIGAVDGTSIENMNFGEVVSRIRGEQGTTVVLTIARRNTEGKADIFDVSIVRDEIDAPNMLLNWEEGNIAYVNLLRFGTGIDKEWGLLEREMIDKNVAGVVIDVRDNPGGFLDGAVTIASSFTDKGLIVGERYADGTVDEFNSKSEGALQGVPIVIVMNESSASASEILAGALRQRANATIVGVKSFGKNTVQKAYSLDAGSSVHVTVANWVLPNGEIIPDDGLTPDIEVKADTATKEDEQKIRALEVVKNEQ</sequence>
<dbReference type="PANTHER" id="PTHR32060:SF30">
    <property type="entry name" value="CARBOXY-TERMINAL PROCESSING PROTEASE CTPA"/>
    <property type="match status" value="1"/>
</dbReference>
<keyword evidence="4 5" id="KW-0720">Serine protease</keyword>
<dbReference type="GO" id="GO:0030288">
    <property type="term" value="C:outer membrane-bounded periplasmic space"/>
    <property type="evidence" value="ECO:0007669"/>
    <property type="project" value="TreeGrafter"/>
</dbReference>
<dbReference type="CDD" id="cd06782">
    <property type="entry name" value="cpPDZ_CPP-like"/>
    <property type="match status" value="1"/>
</dbReference>
<evidence type="ECO:0000313" key="7">
    <source>
        <dbReference type="EMBL" id="MCA9390047.1"/>
    </source>
</evidence>
<dbReference type="InterPro" id="IPR041489">
    <property type="entry name" value="PDZ_6"/>
</dbReference>
<dbReference type="InterPro" id="IPR036034">
    <property type="entry name" value="PDZ_sf"/>
</dbReference>
<dbReference type="PROSITE" id="PS50106">
    <property type="entry name" value="PDZ"/>
    <property type="match status" value="1"/>
</dbReference>
<dbReference type="InterPro" id="IPR029045">
    <property type="entry name" value="ClpP/crotonase-like_dom_sf"/>
</dbReference>
<dbReference type="Gene3D" id="2.30.42.10">
    <property type="match status" value="1"/>
</dbReference>
<dbReference type="InterPro" id="IPR055210">
    <property type="entry name" value="CtpA/B_N"/>
</dbReference>
<organism evidence="7 8">
    <name type="scientific">candidate division WWE3 bacterium</name>
    <dbReference type="NCBI Taxonomy" id="2053526"/>
    <lineage>
        <taxon>Bacteria</taxon>
        <taxon>Katanobacteria</taxon>
    </lineage>
</organism>
<dbReference type="AlphaFoldDB" id="A0A955LG74"/>
<dbReference type="Proteomes" id="UP000701698">
    <property type="component" value="Unassembled WGS sequence"/>
</dbReference>
<dbReference type="CDD" id="cd07560">
    <property type="entry name" value="Peptidase_S41_CPP"/>
    <property type="match status" value="1"/>
</dbReference>
<dbReference type="EMBL" id="JAGQKX010000025">
    <property type="protein sequence ID" value="MCA9390047.1"/>
    <property type="molecule type" value="Genomic_DNA"/>
</dbReference>
<evidence type="ECO:0000259" key="6">
    <source>
        <dbReference type="PROSITE" id="PS50106"/>
    </source>
</evidence>
<dbReference type="PANTHER" id="PTHR32060">
    <property type="entry name" value="TAIL-SPECIFIC PROTEASE"/>
    <property type="match status" value="1"/>
</dbReference>
<feature type="domain" description="PDZ" evidence="6">
    <location>
        <begin position="117"/>
        <end position="199"/>
    </location>
</feature>